<dbReference type="RefSeq" id="WP_210060172.1">
    <property type="nucleotide sequence ID" value="NZ_JAGGLJ010000003.1"/>
</dbReference>
<accession>A0ABS4KAR0</accession>
<dbReference type="Gene3D" id="3.30.70.2700">
    <property type="match status" value="1"/>
</dbReference>
<dbReference type="PANTHER" id="PTHR42842">
    <property type="entry name" value="FAD/NAD(P)-BINDING OXIDOREDUCTASE"/>
    <property type="match status" value="1"/>
</dbReference>
<dbReference type="Pfam" id="PF21688">
    <property type="entry name" value="FAD-depend_C"/>
    <property type="match status" value="1"/>
</dbReference>
<dbReference type="PANTHER" id="PTHR42842:SF3">
    <property type="entry name" value="FAD_NAD(P)-BINDING OXIDOREDUCTASE FAMILY PROTEIN"/>
    <property type="match status" value="1"/>
</dbReference>
<sequence length="514" mass="58388">MILIKNIRLEKDNMKALKKKISKELRIDDNFKFEIYRKSIDARRGIVYNYQVLVDVEIPEKKLAKIKNASYFEEKNYEILPPYKDKTITVVGFGPAGIFCSYILAKYGYKPVIIERGKDVKNRQLDIAEFFRSGKLNEESNIQFGEGGAGTFSDGKLTARSKDFRQREVLKILVENGAPKDIMYEQKPHIGTDILMNVMKNMRQYIISKGGEIHFETKMQDLIIENELVKEIKTNNGNFSSDVYILALGHSARDTFYMLKDKIEMENKPFAVGFRIEHPQKMVNKSQYKIEEESLPKASYMLTYQAEKYNKGVYTFCMCPGGYVVNASSEEKRLCVNGMSYHARDGRNANSAIICTIDENIYGKNLLDGIKFQREIEEKAFKLGGENFFAPVQKIKDFLENKETKELGSVEPTVRPGYTLSKLNNIYPEEITKSIQDAIINMDKKLHGFALEEGILTGVEARSSSPVRLLRKENLQSTKLNNLYPIGEGAGYSGGIVSSAIDGIKAAEKIIKGE</sequence>
<dbReference type="Gene3D" id="3.50.50.60">
    <property type="entry name" value="FAD/NAD(P)-binding domain"/>
    <property type="match status" value="2"/>
</dbReference>
<gene>
    <name evidence="2" type="ORF">J2Z71_000388</name>
</gene>
<proteinExistence type="predicted"/>
<evidence type="ECO:0000313" key="3">
    <source>
        <dbReference type="Proteomes" id="UP001519306"/>
    </source>
</evidence>
<dbReference type="PIRSF" id="PIRSF038984">
    <property type="entry name" value="FAD_binding_protein"/>
    <property type="match status" value="1"/>
</dbReference>
<dbReference type="InterPro" id="IPR028348">
    <property type="entry name" value="FAD-binding_protein"/>
</dbReference>
<feature type="domain" description="FAD-dependent protein C-terminal" evidence="1">
    <location>
        <begin position="269"/>
        <end position="463"/>
    </location>
</feature>
<dbReference type="InterPro" id="IPR036188">
    <property type="entry name" value="FAD/NAD-bd_sf"/>
</dbReference>
<dbReference type="InterPro" id="IPR049516">
    <property type="entry name" value="FAD-depend_C"/>
</dbReference>
<evidence type="ECO:0000313" key="2">
    <source>
        <dbReference type="EMBL" id="MBP2024865.1"/>
    </source>
</evidence>
<dbReference type="Proteomes" id="UP001519306">
    <property type="component" value="Unassembled WGS sequence"/>
</dbReference>
<comment type="caution">
    <text evidence="2">The sequence shown here is derived from an EMBL/GenBank/DDBJ whole genome shotgun (WGS) entry which is preliminary data.</text>
</comment>
<keyword evidence="3" id="KW-1185">Reference proteome</keyword>
<protein>
    <submittedName>
        <fullName evidence="2">FAD-dependent dehydrogenase</fullName>
    </submittedName>
</protein>
<organism evidence="2 3">
    <name type="scientific">Peptoniphilus stercorisuis</name>
    <dbReference type="NCBI Taxonomy" id="1436965"/>
    <lineage>
        <taxon>Bacteria</taxon>
        <taxon>Bacillati</taxon>
        <taxon>Bacillota</taxon>
        <taxon>Tissierellia</taxon>
        <taxon>Tissierellales</taxon>
        <taxon>Peptoniphilaceae</taxon>
        <taxon>Peptoniphilus</taxon>
    </lineage>
</organism>
<evidence type="ECO:0000259" key="1">
    <source>
        <dbReference type="Pfam" id="PF21688"/>
    </source>
</evidence>
<reference evidence="2 3" key="1">
    <citation type="submission" date="2021-03" db="EMBL/GenBank/DDBJ databases">
        <title>Genomic Encyclopedia of Type Strains, Phase IV (KMG-IV): sequencing the most valuable type-strain genomes for metagenomic binning, comparative biology and taxonomic classification.</title>
        <authorList>
            <person name="Goeker M."/>
        </authorList>
    </citation>
    <scope>NUCLEOTIDE SEQUENCE [LARGE SCALE GENOMIC DNA]</scope>
    <source>
        <strain evidence="2 3">DSM 27563</strain>
    </source>
</reference>
<dbReference type="EMBL" id="JAGGLJ010000003">
    <property type="protein sequence ID" value="MBP2024865.1"/>
    <property type="molecule type" value="Genomic_DNA"/>
</dbReference>
<dbReference type="SUPFAM" id="SSF51905">
    <property type="entry name" value="FAD/NAD(P)-binding domain"/>
    <property type="match status" value="1"/>
</dbReference>
<name>A0ABS4KAR0_9FIRM</name>